<keyword evidence="2" id="KW-1185">Reference proteome</keyword>
<protein>
    <submittedName>
        <fullName evidence="1">Uncharacterized protein</fullName>
    </submittedName>
</protein>
<gene>
    <name evidence="1" type="ORF">DAPK24_034160</name>
</gene>
<name>A0AAV5R8A9_PICKL</name>
<proteinExistence type="predicted"/>
<comment type="caution">
    <text evidence="1">The sequence shown here is derived from an EMBL/GenBank/DDBJ whole genome shotgun (WGS) entry which is preliminary data.</text>
</comment>
<evidence type="ECO:0000313" key="2">
    <source>
        <dbReference type="Proteomes" id="UP001378960"/>
    </source>
</evidence>
<sequence length="252" mass="29624">MKRSSLFKEYLEELDREESPKNQISRYLLGLTPELKKMVSQQKPHTLNAAIHYAEESQDILKDIEKSKPTNPWINIIEHPTPVKRSYYRPYRFNEFKPGFHYKNKFFRNKKPFKRYNPNFTPIGNRYMHFSRSSSNLNNKLSYNNNNSSFSYIDSSVSCMVTYRDRYYVSLLLGVVESPKSFDNLKCSYETYEAACNAKGLIGNDDEYIQCVRNIRCTPASLRSFVNMLLNNNCIVDPSKFITEVHFHLTPN</sequence>
<reference evidence="1 2" key="1">
    <citation type="journal article" date="2023" name="Elife">
        <title>Identification of key yeast species and microbe-microbe interactions impacting larval growth of Drosophila in the wild.</title>
        <authorList>
            <person name="Mure A."/>
            <person name="Sugiura Y."/>
            <person name="Maeda R."/>
            <person name="Honda K."/>
            <person name="Sakurai N."/>
            <person name="Takahashi Y."/>
            <person name="Watada M."/>
            <person name="Katoh T."/>
            <person name="Gotoh A."/>
            <person name="Gotoh Y."/>
            <person name="Taniguchi I."/>
            <person name="Nakamura K."/>
            <person name="Hayashi T."/>
            <person name="Katayama T."/>
            <person name="Uemura T."/>
            <person name="Hattori Y."/>
        </authorList>
    </citation>
    <scope>NUCLEOTIDE SEQUENCE [LARGE SCALE GENOMIC DNA]</scope>
    <source>
        <strain evidence="1 2">PK-24</strain>
    </source>
</reference>
<accession>A0AAV5R8A9</accession>
<dbReference type="AlphaFoldDB" id="A0AAV5R8A9"/>
<dbReference type="Proteomes" id="UP001378960">
    <property type="component" value="Unassembled WGS sequence"/>
</dbReference>
<organism evidence="1 2">
    <name type="scientific">Pichia kluyveri</name>
    <name type="common">Yeast</name>
    <dbReference type="NCBI Taxonomy" id="36015"/>
    <lineage>
        <taxon>Eukaryota</taxon>
        <taxon>Fungi</taxon>
        <taxon>Dikarya</taxon>
        <taxon>Ascomycota</taxon>
        <taxon>Saccharomycotina</taxon>
        <taxon>Pichiomycetes</taxon>
        <taxon>Pichiales</taxon>
        <taxon>Pichiaceae</taxon>
        <taxon>Pichia</taxon>
    </lineage>
</organism>
<dbReference type="EMBL" id="BTGB01000005">
    <property type="protein sequence ID" value="GMM46841.1"/>
    <property type="molecule type" value="Genomic_DNA"/>
</dbReference>
<evidence type="ECO:0000313" key="1">
    <source>
        <dbReference type="EMBL" id="GMM46841.1"/>
    </source>
</evidence>